<feature type="domain" description="ABC transmembrane type-1" evidence="8">
    <location>
        <begin position="42"/>
        <end position="255"/>
    </location>
</feature>
<reference evidence="10" key="1">
    <citation type="journal article" date="2019" name="Int. J. Syst. Evol. Microbiol.">
        <title>The Global Catalogue of Microorganisms (GCM) 10K type strain sequencing project: providing services to taxonomists for standard genome sequencing and annotation.</title>
        <authorList>
            <consortium name="The Broad Institute Genomics Platform"/>
            <consortium name="The Broad Institute Genome Sequencing Center for Infectious Disease"/>
            <person name="Wu L."/>
            <person name="Ma J."/>
        </authorList>
    </citation>
    <scope>NUCLEOTIDE SEQUENCE [LARGE SCALE GENOMIC DNA]</scope>
    <source>
        <strain evidence="10">JCM 16950</strain>
    </source>
</reference>
<dbReference type="InterPro" id="IPR051393">
    <property type="entry name" value="ABC_transporter_permease"/>
</dbReference>
<proteinExistence type="inferred from homology"/>
<comment type="similarity">
    <text evidence="7">Belongs to the binding-protein-dependent transport system permease family.</text>
</comment>
<keyword evidence="5 7" id="KW-1133">Transmembrane helix</keyword>
<dbReference type="PANTHER" id="PTHR30193">
    <property type="entry name" value="ABC TRANSPORTER PERMEASE PROTEIN"/>
    <property type="match status" value="1"/>
</dbReference>
<dbReference type="EMBL" id="BAABAF010000009">
    <property type="protein sequence ID" value="GAA3772997.1"/>
    <property type="molecule type" value="Genomic_DNA"/>
</dbReference>
<evidence type="ECO:0000256" key="4">
    <source>
        <dbReference type="ARBA" id="ARBA00022692"/>
    </source>
</evidence>
<feature type="transmembrane region" description="Helical" evidence="7">
    <location>
        <begin position="41"/>
        <end position="67"/>
    </location>
</feature>
<feature type="transmembrane region" description="Helical" evidence="7">
    <location>
        <begin position="228"/>
        <end position="254"/>
    </location>
</feature>
<keyword evidence="10" id="KW-1185">Reference proteome</keyword>
<evidence type="ECO:0000256" key="6">
    <source>
        <dbReference type="ARBA" id="ARBA00023136"/>
    </source>
</evidence>
<dbReference type="SUPFAM" id="SSF161098">
    <property type="entry name" value="MetI-like"/>
    <property type="match status" value="1"/>
</dbReference>
<dbReference type="InterPro" id="IPR000515">
    <property type="entry name" value="MetI-like"/>
</dbReference>
<feature type="transmembrane region" description="Helical" evidence="7">
    <location>
        <begin position="182"/>
        <end position="208"/>
    </location>
</feature>
<comment type="caution">
    <text evidence="9">The sequence shown here is derived from an EMBL/GenBank/DDBJ whole genome shotgun (WGS) entry which is preliminary data.</text>
</comment>
<accession>A0ABP7GSC1</accession>
<feature type="transmembrane region" description="Helical" evidence="7">
    <location>
        <begin position="128"/>
        <end position="151"/>
    </location>
</feature>
<evidence type="ECO:0000256" key="5">
    <source>
        <dbReference type="ARBA" id="ARBA00022989"/>
    </source>
</evidence>
<keyword evidence="4 7" id="KW-0812">Transmembrane</keyword>
<dbReference type="Proteomes" id="UP001500540">
    <property type="component" value="Unassembled WGS sequence"/>
</dbReference>
<feature type="transmembrane region" description="Helical" evidence="7">
    <location>
        <begin position="79"/>
        <end position="100"/>
    </location>
</feature>
<evidence type="ECO:0000256" key="3">
    <source>
        <dbReference type="ARBA" id="ARBA00022475"/>
    </source>
</evidence>
<evidence type="ECO:0000256" key="7">
    <source>
        <dbReference type="RuleBase" id="RU363032"/>
    </source>
</evidence>
<evidence type="ECO:0000256" key="2">
    <source>
        <dbReference type="ARBA" id="ARBA00022448"/>
    </source>
</evidence>
<protein>
    <submittedName>
        <fullName evidence="9">Sugar ABC transporter permease</fullName>
    </submittedName>
</protein>
<dbReference type="CDD" id="cd06261">
    <property type="entry name" value="TM_PBP2"/>
    <property type="match status" value="1"/>
</dbReference>
<evidence type="ECO:0000313" key="10">
    <source>
        <dbReference type="Proteomes" id="UP001500540"/>
    </source>
</evidence>
<keyword evidence="6 7" id="KW-0472">Membrane</keyword>
<organism evidence="9 10">
    <name type="scientific">Microbacterium kribbense</name>
    <dbReference type="NCBI Taxonomy" id="433645"/>
    <lineage>
        <taxon>Bacteria</taxon>
        <taxon>Bacillati</taxon>
        <taxon>Actinomycetota</taxon>
        <taxon>Actinomycetes</taxon>
        <taxon>Micrococcales</taxon>
        <taxon>Microbacteriaceae</taxon>
        <taxon>Microbacterium</taxon>
    </lineage>
</organism>
<name>A0ABP7GSC1_9MICO</name>
<keyword evidence="3" id="KW-1003">Cell membrane</keyword>
<keyword evidence="2 7" id="KW-0813">Transport</keyword>
<comment type="subcellular location">
    <subcellularLocation>
        <location evidence="1 7">Cell membrane</location>
        <topology evidence="1 7">Multi-pass membrane protein</topology>
    </subcellularLocation>
</comment>
<dbReference type="PROSITE" id="PS50928">
    <property type="entry name" value="ABC_TM1"/>
    <property type="match status" value="1"/>
</dbReference>
<evidence type="ECO:0000256" key="1">
    <source>
        <dbReference type="ARBA" id="ARBA00004651"/>
    </source>
</evidence>
<evidence type="ECO:0000313" key="9">
    <source>
        <dbReference type="EMBL" id="GAA3772997.1"/>
    </source>
</evidence>
<dbReference type="InterPro" id="IPR035906">
    <property type="entry name" value="MetI-like_sf"/>
</dbReference>
<gene>
    <name evidence="9" type="ORF">GCM10022240_26210</name>
</gene>
<dbReference type="Gene3D" id="1.10.3720.10">
    <property type="entry name" value="MetI-like"/>
    <property type="match status" value="1"/>
</dbReference>
<evidence type="ECO:0000259" key="8">
    <source>
        <dbReference type="PROSITE" id="PS50928"/>
    </source>
</evidence>
<sequence length="266" mass="28611">MPSIRGTIYAFTDWNGLDASFDFIGIKNFLTVLDSPSNVHAIQITVTIAIVVTVLQNVIGLLLALGVNSRIKSRNVLRVLLFAPAVITPVVAAYLFQYMFAPNGPINGALSAAGLGGLQQNWLGDPDLALVSILILMLWRGSGYSMVIFLAGLQGIPDEVLEAASIDGAGPIRRFWSVVRPLLAPALTINVMLTLLHGLMVFGEVWIMTAGGPGTATDTLSTSIYKNAFIFGDYSVGITQALILFILVAAISIFQYRSLLKQEKKN</sequence>
<dbReference type="Pfam" id="PF00528">
    <property type="entry name" value="BPD_transp_1"/>
    <property type="match status" value="1"/>
</dbReference>
<dbReference type="PANTHER" id="PTHR30193:SF37">
    <property type="entry name" value="INNER MEMBRANE ABC TRANSPORTER PERMEASE PROTEIN YCJO"/>
    <property type="match status" value="1"/>
</dbReference>